<dbReference type="PROSITE" id="PS51257">
    <property type="entry name" value="PROKAR_LIPOPROTEIN"/>
    <property type="match status" value="1"/>
</dbReference>
<evidence type="ECO:0000256" key="2">
    <source>
        <dbReference type="SAM" id="SignalP"/>
    </source>
</evidence>
<keyword evidence="2" id="KW-0732">Signal</keyword>
<sequence length="210" mass="22220">MQSTRGAAILAAVAVLTGGLTACGDDSEPQESTTTASPIDRSTDSPSSSESSSSSGSETSSGDGSGGDAELPDDLPAEARENTKEGAAAFGEYYHTAFGDAAESGDTQLIESLRSPDCKACIAGEKQISDDKAKGWVRDSNPYSFSKLSATKRPDEGYKVTMDVKAKKHYRVDASGKRNATVKPVSFDLTQHVIWTGDHWTMNSWIAQIQ</sequence>
<protein>
    <recommendedName>
        <fullName evidence="3">DUF6318 domain-containing protein</fullName>
    </recommendedName>
</protein>
<dbReference type="InterPro" id="IPR046281">
    <property type="entry name" value="DUF6318"/>
</dbReference>
<reference evidence="4 5" key="1">
    <citation type="submission" date="2020-10" db="EMBL/GenBank/DDBJ databases">
        <title>Janibacter indicus TT2 genome sequence.</title>
        <authorList>
            <person name="Lee K."/>
            <person name="Ganzorig M."/>
        </authorList>
    </citation>
    <scope>NUCLEOTIDE SEQUENCE [LARGE SCALE GENOMIC DNA]</scope>
    <source>
        <strain evidence="4 5">TT2</strain>
    </source>
</reference>
<evidence type="ECO:0000256" key="1">
    <source>
        <dbReference type="SAM" id="MobiDB-lite"/>
    </source>
</evidence>
<evidence type="ECO:0000313" key="4">
    <source>
        <dbReference type="EMBL" id="QOK23954.1"/>
    </source>
</evidence>
<dbReference type="Proteomes" id="UP000593998">
    <property type="component" value="Chromosome"/>
</dbReference>
<feature type="chain" id="PRO_5039671837" description="DUF6318 domain-containing protein" evidence="2">
    <location>
        <begin position="23"/>
        <end position="210"/>
    </location>
</feature>
<feature type="domain" description="DUF6318" evidence="3">
    <location>
        <begin position="75"/>
        <end position="204"/>
    </location>
</feature>
<name>A0A7L9J3K2_9MICO</name>
<feature type="compositionally biased region" description="Low complexity" evidence="1">
    <location>
        <begin position="44"/>
        <end position="62"/>
    </location>
</feature>
<gene>
    <name evidence="4" type="ORF">IGS73_06150</name>
</gene>
<accession>A0A7L9J3K2</accession>
<organism evidence="4 5">
    <name type="scientific">Janibacter indicus</name>
    <dbReference type="NCBI Taxonomy" id="857417"/>
    <lineage>
        <taxon>Bacteria</taxon>
        <taxon>Bacillati</taxon>
        <taxon>Actinomycetota</taxon>
        <taxon>Actinomycetes</taxon>
        <taxon>Micrococcales</taxon>
        <taxon>Intrasporangiaceae</taxon>
        <taxon>Janibacter</taxon>
    </lineage>
</organism>
<feature type="signal peptide" evidence="2">
    <location>
        <begin position="1"/>
        <end position="22"/>
    </location>
</feature>
<dbReference type="AlphaFoldDB" id="A0A7L9J3K2"/>
<dbReference type="Pfam" id="PF19843">
    <property type="entry name" value="DUF6318"/>
    <property type="match status" value="1"/>
</dbReference>
<proteinExistence type="predicted"/>
<evidence type="ECO:0000259" key="3">
    <source>
        <dbReference type="Pfam" id="PF19843"/>
    </source>
</evidence>
<evidence type="ECO:0000313" key="5">
    <source>
        <dbReference type="Proteomes" id="UP000593998"/>
    </source>
</evidence>
<dbReference type="EMBL" id="CP062789">
    <property type="protein sequence ID" value="QOK23954.1"/>
    <property type="molecule type" value="Genomic_DNA"/>
</dbReference>
<feature type="region of interest" description="Disordered" evidence="1">
    <location>
        <begin position="20"/>
        <end position="76"/>
    </location>
</feature>
<dbReference type="RefSeq" id="WP_192911837.1">
    <property type="nucleotide sequence ID" value="NZ_CP062789.1"/>
</dbReference>